<evidence type="ECO:0000259" key="2">
    <source>
        <dbReference type="Pfam" id="PF02342"/>
    </source>
</evidence>
<dbReference type="OrthoDB" id="179721at2"/>
<dbReference type="Proteomes" id="UP000002524">
    <property type="component" value="Chromosome 1"/>
</dbReference>
<keyword evidence="4" id="KW-1185">Reference proteome</keyword>
<protein>
    <submittedName>
        <fullName evidence="3">Tellurium resistance protein TerA</fullName>
    </submittedName>
</protein>
<dbReference type="PaxDb" id="243230-DR_2223"/>
<dbReference type="eggNOG" id="COG4110">
    <property type="taxonomic scope" value="Bacteria"/>
</dbReference>
<dbReference type="Gene3D" id="2.60.60.30">
    <property type="entry name" value="sav2460 like domains"/>
    <property type="match status" value="1"/>
</dbReference>
<dbReference type="STRING" id="243230.DR_2223"/>
<dbReference type="Pfam" id="PF02342">
    <property type="entry name" value="TerD"/>
    <property type="match status" value="1"/>
</dbReference>
<evidence type="ECO:0000256" key="1">
    <source>
        <dbReference type="SAM" id="MobiDB-lite"/>
    </source>
</evidence>
<evidence type="ECO:0000313" key="3">
    <source>
        <dbReference type="EMBL" id="AAF11771.1"/>
    </source>
</evidence>
<organism evidence="3 4">
    <name type="scientific">Deinococcus radiodurans (strain ATCC 13939 / DSM 20539 / JCM 16871 / CCUG 27074 / LMG 4051 / NBRC 15346 / NCIMB 9279 / VKM B-1422 / R1)</name>
    <dbReference type="NCBI Taxonomy" id="243230"/>
    <lineage>
        <taxon>Bacteria</taxon>
        <taxon>Thermotogati</taxon>
        <taxon>Deinococcota</taxon>
        <taxon>Deinococci</taxon>
        <taxon>Deinococcales</taxon>
        <taxon>Deinococcaceae</taxon>
        <taxon>Deinococcus</taxon>
    </lineage>
</organism>
<evidence type="ECO:0000313" key="4">
    <source>
        <dbReference type="Proteomes" id="UP000002524"/>
    </source>
</evidence>
<feature type="compositionally biased region" description="Pro residues" evidence="1">
    <location>
        <begin position="180"/>
        <end position="206"/>
    </location>
</feature>
<dbReference type="InterPro" id="IPR017115">
    <property type="entry name" value="Tellurite_resistance_TerA"/>
</dbReference>
<sequence>MQTFQTGQKSPLSSLLPGQGSPTLTLSARVTGPASEYDLILFGLDASGRLGDDRYMVFYNQPRSPEGALSMQGGARGEKVFTLDLARLPATVRRLSLAATVDDGSFGAIDHAEVTLSAGGTPLLSYRVTGRDFQAQKAVMLLDVYFKDVWRVGAVGQGFNGGLAALVQHFGGEVAGTPAGRPPAPVSPPPAPSPAPTPAAPPPAAPPVSLQKITLDKQGASTKLSLKKGGGADPIRVNLNWERGGGLFRAGADLDLGCMYVLNDGSRGVIQALGNRFGSERLAPHIELDHDDRTGAARNGENLTIYRPDLIHTVLIFAFIYEGTSDFTRVGGRLTLKDPRGNEITVQLSNPDMRRTFCAIATIENYGGEIKVTKEERYFAGHQECDEHYGFGFRWSAGSK</sequence>
<dbReference type="PIR" id="E75299">
    <property type="entry name" value="E75299"/>
</dbReference>
<dbReference type="eggNOG" id="COG2310">
    <property type="taxonomic scope" value="Bacteria"/>
</dbReference>
<dbReference type="AlphaFoldDB" id="Q9RSA4"/>
<dbReference type="PANTHER" id="PTHR32097:SF3">
    <property type="entry name" value="TELLURITE RESISTANCE PROTEIN"/>
    <property type="match status" value="1"/>
</dbReference>
<dbReference type="PATRIC" id="fig|243230.17.peg.2451"/>
<dbReference type="KEGG" id="dra:DR_2223"/>
<dbReference type="GeneID" id="69518472"/>
<dbReference type="PIRSF" id="PIRSF037118">
    <property type="entry name" value="Tellurite_resistance_TerA"/>
    <property type="match status" value="1"/>
</dbReference>
<gene>
    <name evidence="3" type="ordered locus">DR_2223</name>
</gene>
<proteinExistence type="predicted"/>
<dbReference type="EMBL" id="AE000513">
    <property type="protein sequence ID" value="AAF11771.1"/>
    <property type="molecule type" value="Genomic_DNA"/>
</dbReference>
<dbReference type="InParanoid" id="Q9RSA4"/>
<dbReference type="PANTHER" id="PTHR32097">
    <property type="entry name" value="CAMP-BINDING PROTEIN 1-RELATED"/>
    <property type="match status" value="1"/>
</dbReference>
<feature type="compositionally biased region" description="Low complexity" evidence="1">
    <location>
        <begin position="7"/>
        <end position="20"/>
    </location>
</feature>
<accession>Q9RSA4</accession>
<dbReference type="EnsemblBacteria" id="AAF11771">
    <property type="protein sequence ID" value="AAF11771"/>
    <property type="gene ID" value="DR_2223"/>
</dbReference>
<feature type="region of interest" description="Disordered" evidence="1">
    <location>
        <begin position="1"/>
        <end position="20"/>
    </location>
</feature>
<name>Q9RSA4_DEIRA</name>
<dbReference type="CDD" id="cd06974">
    <property type="entry name" value="TerD_like"/>
    <property type="match status" value="1"/>
</dbReference>
<dbReference type="InterPro" id="IPR051324">
    <property type="entry name" value="Stress/Tellurium_Resist"/>
</dbReference>
<feature type="domain" description="TerD" evidence="2">
    <location>
        <begin position="4"/>
        <end position="170"/>
    </location>
</feature>
<dbReference type="HOGENOM" id="CLU_047549_0_0_0"/>
<feature type="region of interest" description="Disordered" evidence="1">
    <location>
        <begin position="176"/>
        <end position="207"/>
    </location>
</feature>
<dbReference type="RefSeq" id="WP_010888852.1">
    <property type="nucleotide sequence ID" value="NC_001263.1"/>
</dbReference>
<reference evidence="3 4" key="1">
    <citation type="journal article" date="1999" name="Science">
        <title>Genome sequence of the radioresistant bacterium Deinococcus radiodurans R1.</title>
        <authorList>
            <person name="White O."/>
            <person name="Eisen J.A."/>
            <person name="Heidelberg J.F."/>
            <person name="Hickey E.K."/>
            <person name="Peterson J.D."/>
            <person name="Dodson R.J."/>
            <person name="Haft D.H."/>
            <person name="Gwinn M.L."/>
            <person name="Nelson W.C."/>
            <person name="Richardson D.L."/>
            <person name="Moffat K.S."/>
            <person name="Qin H."/>
            <person name="Jiang L."/>
            <person name="Pamphile W."/>
            <person name="Crosby M."/>
            <person name="Shen M."/>
            <person name="Vamathevan J.J."/>
            <person name="Lam P."/>
            <person name="McDonald L."/>
            <person name="Utterback T."/>
            <person name="Zalewski C."/>
            <person name="Makarova K.S."/>
            <person name="Aravind L."/>
            <person name="Daly M.J."/>
            <person name="Minton K.W."/>
            <person name="Fleischmann R.D."/>
            <person name="Ketchum K.A."/>
            <person name="Nelson K.E."/>
            <person name="Salzberg S."/>
            <person name="Smith H.O."/>
            <person name="Venter J.C."/>
            <person name="Fraser C.M."/>
        </authorList>
    </citation>
    <scope>NUCLEOTIDE SEQUENCE [LARGE SCALE GENOMIC DNA]</scope>
    <source>
        <strain evidence="4">ATCC 13939 / DSM 20539 / JCM 16871 / LMG 4051 / NBRC 15346 / NCIMB 9279 / R1 / VKM B-1422</strain>
    </source>
</reference>
<dbReference type="InterPro" id="IPR003325">
    <property type="entry name" value="TerD"/>
</dbReference>